<name>A0A1I5AF62_9NEIS</name>
<feature type="region of interest" description="Disordered" evidence="1">
    <location>
        <begin position="172"/>
        <end position="204"/>
    </location>
</feature>
<evidence type="ECO:0000313" key="4">
    <source>
        <dbReference type="Proteomes" id="UP000242869"/>
    </source>
</evidence>
<dbReference type="AlphaFoldDB" id="A0A1I5AF62"/>
<dbReference type="GO" id="GO:0005509">
    <property type="term" value="F:calcium ion binding"/>
    <property type="evidence" value="ECO:0007669"/>
    <property type="project" value="InterPro"/>
</dbReference>
<sequence length="239" mass="24628">MVSSIGSSTSSWAMQRPDPSQMVSNLFSKLDTNNQGYLEISDLETAFGQISSSDSSSSSSTSISDIFSTLDSDSDGKITEQEMTSSLKQLAEQLDSGFNNMRTSGGPQGAGGMPPPPPPPGAAEEDEGYTADELTAKASEVASSDSNLSALMSSVAANFDAADADGDGKVTGKEAMAYQESQKVASASQSSTSTETTSSTSSEAAVLKRIMQLMDSYRGFDSESSLYGASGLGSLSITA</sequence>
<dbReference type="STRING" id="83765.SAMN05660284_01885"/>
<dbReference type="EMBL" id="FOVE01000013">
    <property type="protein sequence ID" value="SFN61075.1"/>
    <property type="molecule type" value="Genomic_DNA"/>
</dbReference>
<feature type="domain" description="EF-hand" evidence="2">
    <location>
        <begin position="58"/>
        <end position="93"/>
    </location>
</feature>
<keyword evidence="4" id="KW-1185">Reference proteome</keyword>
<feature type="compositionally biased region" description="Low complexity" evidence="1">
    <location>
        <begin position="179"/>
        <end position="204"/>
    </location>
</feature>
<evidence type="ECO:0000313" key="3">
    <source>
        <dbReference type="EMBL" id="SFN61075.1"/>
    </source>
</evidence>
<evidence type="ECO:0000256" key="1">
    <source>
        <dbReference type="SAM" id="MobiDB-lite"/>
    </source>
</evidence>
<organism evidence="3 4">
    <name type="scientific">Formivibrio citricus</name>
    <dbReference type="NCBI Taxonomy" id="83765"/>
    <lineage>
        <taxon>Bacteria</taxon>
        <taxon>Pseudomonadati</taxon>
        <taxon>Pseudomonadota</taxon>
        <taxon>Betaproteobacteria</taxon>
        <taxon>Neisseriales</taxon>
        <taxon>Chitinibacteraceae</taxon>
        <taxon>Formivibrio</taxon>
    </lineage>
</organism>
<feature type="domain" description="EF-hand" evidence="2">
    <location>
        <begin position="18"/>
        <end position="53"/>
    </location>
</feature>
<dbReference type="InterPro" id="IPR018247">
    <property type="entry name" value="EF_Hand_1_Ca_BS"/>
</dbReference>
<reference evidence="4" key="1">
    <citation type="submission" date="2016-10" db="EMBL/GenBank/DDBJ databases">
        <authorList>
            <person name="Varghese N."/>
            <person name="Submissions S."/>
        </authorList>
    </citation>
    <scope>NUCLEOTIDE SEQUENCE [LARGE SCALE GENOMIC DNA]</scope>
    <source>
        <strain evidence="4">DSM 6150</strain>
    </source>
</reference>
<dbReference type="Gene3D" id="1.10.238.10">
    <property type="entry name" value="EF-hand"/>
    <property type="match status" value="2"/>
</dbReference>
<accession>A0A1I5AF62</accession>
<proteinExistence type="predicted"/>
<dbReference type="Proteomes" id="UP000242869">
    <property type="component" value="Unassembled WGS sequence"/>
</dbReference>
<dbReference type="RefSeq" id="WP_218142688.1">
    <property type="nucleotide sequence ID" value="NZ_FOVE01000013.1"/>
</dbReference>
<gene>
    <name evidence="3" type="ORF">SAMN05660284_01885</name>
</gene>
<feature type="region of interest" description="Disordered" evidence="1">
    <location>
        <begin position="93"/>
        <end position="142"/>
    </location>
</feature>
<dbReference type="Pfam" id="PF13499">
    <property type="entry name" value="EF-hand_7"/>
    <property type="match status" value="1"/>
</dbReference>
<dbReference type="SMART" id="SM00054">
    <property type="entry name" value="EFh"/>
    <property type="match status" value="3"/>
</dbReference>
<dbReference type="PROSITE" id="PS00018">
    <property type="entry name" value="EF_HAND_1"/>
    <property type="match status" value="1"/>
</dbReference>
<dbReference type="InterPro" id="IPR002048">
    <property type="entry name" value="EF_hand_dom"/>
</dbReference>
<dbReference type="PROSITE" id="PS50222">
    <property type="entry name" value="EF_HAND_2"/>
    <property type="match status" value="2"/>
</dbReference>
<dbReference type="Pfam" id="PF13202">
    <property type="entry name" value="EF-hand_5"/>
    <property type="match status" value="1"/>
</dbReference>
<dbReference type="InterPro" id="IPR011992">
    <property type="entry name" value="EF-hand-dom_pair"/>
</dbReference>
<dbReference type="SUPFAM" id="SSF47473">
    <property type="entry name" value="EF-hand"/>
    <property type="match status" value="1"/>
</dbReference>
<evidence type="ECO:0000259" key="2">
    <source>
        <dbReference type="PROSITE" id="PS50222"/>
    </source>
</evidence>
<protein>
    <submittedName>
        <fullName evidence="3">EF hand</fullName>
    </submittedName>
</protein>